<keyword evidence="8" id="KW-1185">Reference proteome</keyword>
<comment type="caution">
    <text evidence="7">The sequence shown here is derived from an EMBL/GenBank/DDBJ whole genome shotgun (WGS) entry which is preliminary data.</text>
</comment>
<evidence type="ECO:0000313" key="7">
    <source>
        <dbReference type="EMBL" id="THH16048.1"/>
    </source>
</evidence>
<dbReference type="AlphaFoldDB" id="A0A4S4LW57"/>
<organism evidence="7 8">
    <name type="scientific">Antrodiella citrinella</name>
    <dbReference type="NCBI Taxonomy" id="2447956"/>
    <lineage>
        <taxon>Eukaryota</taxon>
        <taxon>Fungi</taxon>
        <taxon>Dikarya</taxon>
        <taxon>Basidiomycota</taxon>
        <taxon>Agaricomycotina</taxon>
        <taxon>Agaricomycetes</taxon>
        <taxon>Polyporales</taxon>
        <taxon>Steccherinaceae</taxon>
        <taxon>Antrodiella</taxon>
    </lineage>
</organism>
<keyword evidence="5" id="KW-0187">Copper transport</keyword>
<dbReference type="PANTHER" id="PTHR12483">
    <property type="entry name" value="SOLUTE CARRIER FAMILY 31 COPPER TRANSPORTERS"/>
    <property type="match status" value="1"/>
</dbReference>
<sequence>MALLHTMLALLIVAPLVLAHGNGMDMSMDDAMSLTTGRMLTYLHFTSGDNLWFLGWVPKSSGAMVGACVGMLLLGILDRWIAACRAVMEMHWAKRGLILEVNRRNAKGLPVATPTSERFSTTTSGQFVNALTMRTVSPFVFWHDFTRGFMYFGQASLQFAFMLAIMTFQLGFILSLVVGLGIGETLFGRYASHAVHLV</sequence>
<evidence type="ECO:0000313" key="8">
    <source>
        <dbReference type="Proteomes" id="UP000308730"/>
    </source>
</evidence>
<accession>A0A4S4LW57</accession>
<keyword evidence="5" id="KW-0406">Ion transport</keyword>
<feature type="transmembrane region" description="Helical" evidence="5">
    <location>
        <begin position="61"/>
        <end position="81"/>
    </location>
</feature>
<dbReference type="EMBL" id="SGPM01000765">
    <property type="protein sequence ID" value="THH16048.1"/>
    <property type="molecule type" value="Genomic_DNA"/>
</dbReference>
<evidence type="ECO:0000256" key="4">
    <source>
        <dbReference type="ARBA" id="ARBA00023136"/>
    </source>
</evidence>
<comment type="subcellular location">
    <subcellularLocation>
        <location evidence="1 5">Membrane</location>
        <topology evidence="1 5">Multi-pass membrane protein</topology>
    </subcellularLocation>
</comment>
<evidence type="ECO:0000256" key="6">
    <source>
        <dbReference type="SAM" id="SignalP"/>
    </source>
</evidence>
<feature type="signal peptide" evidence="6">
    <location>
        <begin position="1"/>
        <end position="19"/>
    </location>
</feature>
<protein>
    <recommendedName>
        <fullName evidence="5">Copper transport protein</fullName>
    </recommendedName>
</protein>
<reference evidence="7 8" key="1">
    <citation type="submission" date="2019-02" db="EMBL/GenBank/DDBJ databases">
        <title>Genome sequencing of the rare red list fungi Antrodiella citrinella (Flaviporus citrinellus).</title>
        <authorList>
            <person name="Buettner E."/>
            <person name="Kellner H."/>
        </authorList>
    </citation>
    <scope>NUCLEOTIDE SEQUENCE [LARGE SCALE GENOMIC DNA]</scope>
    <source>
        <strain evidence="7 8">DSM 108506</strain>
    </source>
</reference>
<keyword evidence="4 5" id="KW-0472">Membrane</keyword>
<proteinExistence type="inferred from homology"/>
<dbReference type="PANTHER" id="PTHR12483:SF27">
    <property type="entry name" value="COPPER TRANSPORT PROTEIN CTR1"/>
    <property type="match status" value="1"/>
</dbReference>
<evidence type="ECO:0000256" key="3">
    <source>
        <dbReference type="ARBA" id="ARBA00022989"/>
    </source>
</evidence>
<name>A0A4S4LW57_9APHY</name>
<keyword evidence="5" id="KW-0186">Copper</keyword>
<keyword evidence="5" id="KW-0813">Transport</keyword>
<dbReference type="Pfam" id="PF04145">
    <property type="entry name" value="Ctr"/>
    <property type="match status" value="1"/>
</dbReference>
<dbReference type="InterPro" id="IPR007274">
    <property type="entry name" value="Cop_transporter"/>
</dbReference>
<dbReference type="OrthoDB" id="73901at2759"/>
<dbReference type="GO" id="GO:0005375">
    <property type="term" value="F:copper ion transmembrane transporter activity"/>
    <property type="evidence" value="ECO:0007669"/>
    <property type="project" value="UniProtKB-UniRule"/>
</dbReference>
<evidence type="ECO:0000256" key="5">
    <source>
        <dbReference type="RuleBase" id="RU367022"/>
    </source>
</evidence>
<keyword evidence="2 5" id="KW-0812">Transmembrane</keyword>
<feature type="chain" id="PRO_5020534109" description="Copper transport protein" evidence="6">
    <location>
        <begin position="20"/>
        <end position="198"/>
    </location>
</feature>
<comment type="similarity">
    <text evidence="5">Belongs to the copper transporter (Ctr) (TC 1.A.56) family. SLC31A subfamily.</text>
</comment>
<feature type="transmembrane region" description="Helical" evidence="5">
    <location>
        <begin position="159"/>
        <end position="182"/>
    </location>
</feature>
<gene>
    <name evidence="7" type="ORF">EUX98_g9366</name>
</gene>
<keyword evidence="6" id="KW-0732">Signal</keyword>
<keyword evidence="3 5" id="KW-1133">Transmembrane helix</keyword>
<evidence type="ECO:0000256" key="1">
    <source>
        <dbReference type="ARBA" id="ARBA00004141"/>
    </source>
</evidence>
<dbReference type="GO" id="GO:0005886">
    <property type="term" value="C:plasma membrane"/>
    <property type="evidence" value="ECO:0007669"/>
    <property type="project" value="TreeGrafter"/>
</dbReference>
<dbReference type="Proteomes" id="UP000308730">
    <property type="component" value="Unassembled WGS sequence"/>
</dbReference>
<evidence type="ECO:0000256" key="2">
    <source>
        <dbReference type="ARBA" id="ARBA00022692"/>
    </source>
</evidence>